<dbReference type="Proteomes" id="UP001147148">
    <property type="component" value="Unassembled WGS sequence"/>
</dbReference>
<dbReference type="Gene3D" id="3.40.225.10">
    <property type="entry name" value="Class II aldolase/adducin N-terminal domain"/>
    <property type="match status" value="1"/>
</dbReference>
<dbReference type="EC" id="5.1.3.4" evidence="4"/>
<comment type="similarity">
    <text evidence="3">Belongs to the aldolase class II family. AraD/FucA subfamily.</text>
</comment>
<dbReference type="EMBL" id="JAPDSH010000001">
    <property type="protein sequence ID" value="MDF0478947.1"/>
    <property type="molecule type" value="Genomic_DNA"/>
</dbReference>
<comment type="cofactor">
    <cofactor evidence="2">
        <name>Zn(2+)</name>
        <dbReference type="ChEBI" id="CHEBI:29105"/>
    </cofactor>
</comment>
<evidence type="ECO:0000256" key="2">
    <source>
        <dbReference type="ARBA" id="ARBA00001947"/>
    </source>
</evidence>
<dbReference type="PANTHER" id="PTHR22789:SF8">
    <property type="entry name" value="L-RIBULOSE-5-PHOSPHATE 4-EPIMERASE SGBE"/>
    <property type="match status" value="1"/>
</dbReference>
<dbReference type="SMART" id="SM01007">
    <property type="entry name" value="Aldolase_II"/>
    <property type="match status" value="1"/>
</dbReference>
<accession>A0ABT5WZ69</accession>
<dbReference type="GO" id="GO:0008742">
    <property type="term" value="F:L-ribulose-phosphate 4-epimerase activity"/>
    <property type="evidence" value="ECO:0007669"/>
    <property type="project" value="UniProtKB-EC"/>
</dbReference>
<gene>
    <name evidence="8" type="primary">araD</name>
    <name evidence="8" type="ORF">OL233_01490</name>
</gene>
<evidence type="ECO:0000259" key="7">
    <source>
        <dbReference type="SMART" id="SM01007"/>
    </source>
</evidence>
<dbReference type="InterPro" id="IPR001303">
    <property type="entry name" value="Aldolase_II/adducin_N"/>
</dbReference>
<evidence type="ECO:0000256" key="6">
    <source>
        <dbReference type="ARBA" id="ARBA00022833"/>
    </source>
</evidence>
<keyword evidence="6" id="KW-0862">Zinc</keyword>
<dbReference type="SUPFAM" id="SSF53639">
    <property type="entry name" value="AraD/HMP-PK domain-like"/>
    <property type="match status" value="1"/>
</dbReference>
<reference evidence="8" key="1">
    <citation type="submission" date="2022-10" db="EMBL/GenBank/DDBJ databases">
        <title>Vagococcus sp. isolated from poultry meat.</title>
        <authorList>
            <person name="Johansson P."/>
            <person name="Bjorkroth J."/>
        </authorList>
    </citation>
    <scope>NUCLEOTIDE SEQUENCE</scope>
    <source>
        <strain evidence="8">PNs007</strain>
    </source>
</reference>
<evidence type="ECO:0000256" key="4">
    <source>
        <dbReference type="ARBA" id="ARBA00013186"/>
    </source>
</evidence>
<keyword evidence="9" id="KW-1185">Reference proteome</keyword>
<dbReference type="RefSeq" id="WP_275470601.1">
    <property type="nucleotide sequence ID" value="NZ_JAPDSH010000001.1"/>
</dbReference>
<comment type="caution">
    <text evidence="8">The sequence shown here is derived from an EMBL/GenBank/DDBJ whole genome shotgun (WGS) entry which is preliminary data.</text>
</comment>
<evidence type="ECO:0000256" key="5">
    <source>
        <dbReference type="ARBA" id="ARBA00022723"/>
    </source>
</evidence>
<comment type="catalytic activity">
    <reaction evidence="1">
        <text>L-ribulose 5-phosphate = D-xylulose 5-phosphate</text>
        <dbReference type="Rhea" id="RHEA:22368"/>
        <dbReference type="ChEBI" id="CHEBI:57737"/>
        <dbReference type="ChEBI" id="CHEBI:58226"/>
        <dbReference type="EC" id="5.1.3.4"/>
    </reaction>
</comment>
<dbReference type="PANTHER" id="PTHR22789">
    <property type="entry name" value="FUCULOSE PHOSPHATE ALDOLASE"/>
    <property type="match status" value="1"/>
</dbReference>
<keyword evidence="5" id="KW-0479">Metal-binding</keyword>
<sequence>MMCREKVIEEMKQRVYRANIRLVDEGLIKLTWGNVSEINRELGIIVIKPSGVSYSTMNVEDMVVTDLSGNPIEAGLKPSSDMATHAYLYEQFKTIGAVVHTHSENAVMWAQTGRDVPAYGTTHADHFYGNVPCTRELTVDEIQLDYELNTGKVIVEKFKTEELDPEAVPGVLVKSHGPFCWGETSTKAVDNAIVLEVISKMAKETEILKSLEKIQEIPNYLLDKHYFRKHGKEAYYGQ</sequence>
<evidence type="ECO:0000256" key="3">
    <source>
        <dbReference type="ARBA" id="ARBA00010037"/>
    </source>
</evidence>
<protein>
    <recommendedName>
        <fullName evidence="4">L-ribulose-5-phosphate 4-epimerase</fullName>
        <ecNumber evidence="4">5.1.3.4</ecNumber>
    </recommendedName>
</protein>
<proteinExistence type="inferred from homology"/>
<feature type="domain" description="Class II aldolase/adducin N-terminal" evidence="7">
    <location>
        <begin position="13"/>
        <end position="203"/>
    </location>
</feature>
<dbReference type="InterPro" id="IPR036409">
    <property type="entry name" value="Aldolase_II/adducin_N_sf"/>
</dbReference>
<dbReference type="Pfam" id="PF00596">
    <property type="entry name" value="Aldolase_II"/>
    <property type="match status" value="1"/>
</dbReference>
<evidence type="ECO:0000313" key="9">
    <source>
        <dbReference type="Proteomes" id="UP001147148"/>
    </source>
</evidence>
<name>A0ABT5WZ69_9ENTE</name>
<dbReference type="NCBIfam" id="NF006047">
    <property type="entry name" value="PRK08193.1"/>
    <property type="match status" value="1"/>
</dbReference>
<dbReference type="InterPro" id="IPR050197">
    <property type="entry name" value="Aldolase_class_II_sugar_metab"/>
</dbReference>
<evidence type="ECO:0000256" key="1">
    <source>
        <dbReference type="ARBA" id="ARBA00001726"/>
    </source>
</evidence>
<evidence type="ECO:0000313" key="8">
    <source>
        <dbReference type="EMBL" id="MDF0478947.1"/>
    </source>
</evidence>
<organism evidence="8 9">
    <name type="scientific">Vagococcus proximus</name>
    <dbReference type="NCBI Taxonomy" id="2991417"/>
    <lineage>
        <taxon>Bacteria</taxon>
        <taxon>Bacillati</taxon>
        <taxon>Bacillota</taxon>
        <taxon>Bacilli</taxon>
        <taxon>Lactobacillales</taxon>
        <taxon>Enterococcaceae</taxon>
        <taxon>Vagococcus</taxon>
    </lineage>
</organism>
<keyword evidence="8" id="KW-0413">Isomerase</keyword>